<gene>
    <name evidence="2" type="ORF">B0J11DRAFT_522575</name>
</gene>
<organism evidence="2 3">
    <name type="scientific">Dendryphion nanum</name>
    <dbReference type="NCBI Taxonomy" id="256645"/>
    <lineage>
        <taxon>Eukaryota</taxon>
        <taxon>Fungi</taxon>
        <taxon>Dikarya</taxon>
        <taxon>Ascomycota</taxon>
        <taxon>Pezizomycotina</taxon>
        <taxon>Dothideomycetes</taxon>
        <taxon>Pleosporomycetidae</taxon>
        <taxon>Pleosporales</taxon>
        <taxon>Torulaceae</taxon>
        <taxon>Dendryphion</taxon>
    </lineage>
</organism>
<dbReference type="Proteomes" id="UP000700596">
    <property type="component" value="Unassembled WGS sequence"/>
</dbReference>
<keyword evidence="3" id="KW-1185">Reference proteome</keyword>
<reference evidence="2" key="1">
    <citation type="journal article" date="2021" name="Nat. Commun.">
        <title>Genetic determinants of endophytism in the Arabidopsis root mycobiome.</title>
        <authorList>
            <person name="Mesny F."/>
            <person name="Miyauchi S."/>
            <person name="Thiergart T."/>
            <person name="Pickel B."/>
            <person name="Atanasova L."/>
            <person name="Karlsson M."/>
            <person name="Huettel B."/>
            <person name="Barry K.W."/>
            <person name="Haridas S."/>
            <person name="Chen C."/>
            <person name="Bauer D."/>
            <person name="Andreopoulos W."/>
            <person name="Pangilinan J."/>
            <person name="LaButti K."/>
            <person name="Riley R."/>
            <person name="Lipzen A."/>
            <person name="Clum A."/>
            <person name="Drula E."/>
            <person name="Henrissat B."/>
            <person name="Kohler A."/>
            <person name="Grigoriev I.V."/>
            <person name="Martin F.M."/>
            <person name="Hacquard S."/>
        </authorList>
    </citation>
    <scope>NUCLEOTIDE SEQUENCE</scope>
    <source>
        <strain evidence="2">MPI-CAGE-CH-0243</strain>
    </source>
</reference>
<evidence type="ECO:0000256" key="1">
    <source>
        <dbReference type="SAM" id="MobiDB-lite"/>
    </source>
</evidence>
<accession>A0A9P9E0W1</accession>
<dbReference type="OrthoDB" id="5397701at2759"/>
<dbReference type="AlphaFoldDB" id="A0A9P9E0W1"/>
<dbReference type="EMBL" id="JAGMWT010000004">
    <property type="protein sequence ID" value="KAH7130164.1"/>
    <property type="molecule type" value="Genomic_DNA"/>
</dbReference>
<name>A0A9P9E0W1_9PLEO</name>
<protein>
    <submittedName>
        <fullName evidence="2">Uncharacterized protein</fullName>
    </submittedName>
</protein>
<feature type="region of interest" description="Disordered" evidence="1">
    <location>
        <begin position="127"/>
        <end position="153"/>
    </location>
</feature>
<dbReference type="PANTHER" id="PTHR37331:SF1">
    <property type="entry name" value="YALI0F11671P"/>
    <property type="match status" value="1"/>
</dbReference>
<evidence type="ECO:0000313" key="3">
    <source>
        <dbReference type="Proteomes" id="UP000700596"/>
    </source>
</evidence>
<comment type="caution">
    <text evidence="2">The sequence shown here is derived from an EMBL/GenBank/DDBJ whole genome shotgun (WGS) entry which is preliminary data.</text>
</comment>
<dbReference type="PANTHER" id="PTHR37331">
    <property type="entry name" value="YALI0F11671P"/>
    <property type="match status" value="1"/>
</dbReference>
<sequence length="232" mass="24626">MGASPMLLQSLTRSVRCISPKQNVTLSLCLRHARSISTLPNNPHIYVFEHPLDSSKTILSLLPTSPPTTELAIGTTSAIPPTTHSLTENPQFLGILQSVLHAYATQDPQVKQQAAVFASPGGFNLGGAGGRSSQGAGPSSAQGGAGGANKGGYIHVSDTRNPPDWGRIAWPEDIFGSLEVDGEGRFVGATGNYQASGTYRVVTREGILGIPSFLREKLVQRLRELEGQIKQK</sequence>
<proteinExistence type="predicted"/>
<feature type="compositionally biased region" description="Low complexity" evidence="1">
    <location>
        <begin position="133"/>
        <end position="142"/>
    </location>
</feature>
<evidence type="ECO:0000313" key="2">
    <source>
        <dbReference type="EMBL" id="KAH7130164.1"/>
    </source>
</evidence>